<proteinExistence type="predicted"/>
<accession>A0ABR2INB4</accession>
<reference evidence="2 3" key="1">
    <citation type="submission" date="2024-04" db="EMBL/GenBank/DDBJ databases">
        <title>Tritrichomonas musculus Genome.</title>
        <authorList>
            <person name="Alves-Ferreira E."/>
            <person name="Grigg M."/>
            <person name="Lorenzi H."/>
            <person name="Galac M."/>
        </authorList>
    </citation>
    <scope>NUCLEOTIDE SEQUENCE [LARGE SCALE GENOMIC DNA]</scope>
    <source>
        <strain evidence="2 3">EAF2021</strain>
    </source>
</reference>
<dbReference type="Proteomes" id="UP001470230">
    <property type="component" value="Unassembled WGS sequence"/>
</dbReference>
<feature type="compositionally biased region" description="Basic and acidic residues" evidence="1">
    <location>
        <begin position="1"/>
        <end position="14"/>
    </location>
</feature>
<sequence>MKPQTNKDETHATEEQGTFENISELDYSISDKEGVKHPVSYFSTKCKTKAEKLLYNIIRILNTNDTADIDFTLSGTNNKELNYVPDSATTL</sequence>
<keyword evidence="3" id="KW-1185">Reference proteome</keyword>
<organism evidence="2 3">
    <name type="scientific">Tritrichomonas musculus</name>
    <dbReference type="NCBI Taxonomy" id="1915356"/>
    <lineage>
        <taxon>Eukaryota</taxon>
        <taxon>Metamonada</taxon>
        <taxon>Parabasalia</taxon>
        <taxon>Tritrichomonadida</taxon>
        <taxon>Tritrichomonadidae</taxon>
        <taxon>Tritrichomonas</taxon>
    </lineage>
</organism>
<evidence type="ECO:0000256" key="1">
    <source>
        <dbReference type="SAM" id="MobiDB-lite"/>
    </source>
</evidence>
<name>A0ABR2INB4_9EUKA</name>
<gene>
    <name evidence="2" type="ORF">M9Y10_009354</name>
</gene>
<evidence type="ECO:0000313" key="2">
    <source>
        <dbReference type="EMBL" id="KAK8866392.1"/>
    </source>
</evidence>
<feature type="region of interest" description="Disordered" evidence="1">
    <location>
        <begin position="1"/>
        <end position="23"/>
    </location>
</feature>
<dbReference type="EMBL" id="JAPFFF010000015">
    <property type="protein sequence ID" value="KAK8866392.1"/>
    <property type="molecule type" value="Genomic_DNA"/>
</dbReference>
<protein>
    <submittedName>
        <fullName evidence="2">Uncharacterized protein</fullName>
    </submittedName>
</protein>
<comment type="caution">
    <text evidence="2">The sequence shown here is derived from an EMBL/GenBank/DDBJ whole genome shotgun (WGS) entry which is preliminary data.</text>
</comment>
<evidence type="ECO:0000313" key="3">
    <source>
        <dbReference type="Proteomes" id="UP001470230"/>
    </source>
</evidence>